<reference evidence="1" key="1">
    <citation type="submission" date="2020-01" db="EMBL/GenBank/DDBJ databases">
        <title>Development of genomics and gene disruption for Polysphondylium violaceum indicates a role for the polyketide synthase stlB in stalk morphogenesis.</title>
        <authorList>
            <person name="Narita B."/>
            <person name="Kawabe Y."/>
            <person name="Kin K."/>
            <person name="Saito T."/>
            <person name="Gibbs R."/>
            <person name="Kuspa A."/>
            <person name="Muzny D."/>
            <person name="Queller D."/>
            <person name="Richards S."/>
            <person name="Strassman J."/>
            <person name="Sucgang R."/>
            <person name="Worley K."/>
            <person name="Schaap P."/>
        </authorList>
    </citation>
    <scope>NUCLEOTIDE SEQUENCE</scope>
    <source>
        <strain evidence="1">QSvi11</strain>
    </source>
</reference>
<protein>
    <submittedName>
        <fullName evidence="1">Uncharacterized protein</fullName>
    </submittedName>
</protein>
<accession>A0A8J4PT57</accession>
<dbReference type="Proteomes" id="UP000695562">
    <property type="component" value="Unassembled WGS sequence"/>
</dbReference>
<sequence length="398" mass="47350">MSVEFVVYAHILYPTLIKCTSNEDREFILKLCSIDCFNILSRERLLLACCAKGNAEFFNFLFPLTIQHYEEEGEDTYEMLILPLFIECLIKKNLTIYRVLRSLGYTLADNPIDSLSIYIQYSFKDLYQDIDQLISNIDPQMEKMIATDLLECAIKNNDFVGFKHMFGTYVKLPAVYHSFYEVLAISNNLVFIDYIFKNRDKCFPRRMGDKKVNQFYCKMFELAYRYRNISLLEYLIQENCFDIDGMSPKQLELFNSFIDPPLKSTLNDMHLSFHVFVYLVDHDCFDNIKPFCKLLCRQPHYCEYLYRNQQNFPNNQLSFQPLFDKIICKYIKTDDKWYRYQDLLGQLVKRYECKLNDSHYHYLAKFTKGLTLNDHVPNSLFLSPNYKIPPKPSRSFLN</sequence>
<dbReference type="EMBL" id="AJWJ01000215">
    <property type="protein sequence ID" value="KAF2073285.1"/>
    <property type="molecule type" value="Genomic_DNA"/>
</dbReference>
<comment type="caution">
    <text evidence="1">The sequence shown here is derived from an EMBL/GenBank/DDBJ whole genome shotgun (WGS) entry which is preliminary data.</text>
</comment>
<gene>
    <name evidence="1" type="ORF">CYY_005414</name>
</gene>
<keyword evidence="2" id="KW-1185">Reference proteome</keyword>
<name>A0A8J4PT57_9MYCE</name>
<proteinExistence type="predicted"/>
<evidence type="ECO:0000313" key="1">
    <source>
        <dbReference type="EMBL" id="KAF2073285.1"/>
    </source>
</evidence>
<evidence type="ECO:0000313" key="2">
    <source>
        <dbReference type="Proteomes" id="UP000695562"/>
    </source>
</evidence>
<organism evidence="1 2">
    <name type="scientific">Polysphondylium violaceum</name>
    <dbReference type="NCBI Taxonomy" id="133409"/>
    <lineage>
        <taxon>Eukaryota</taxon>
        <taxon>Amoebozoa</taxon>
        <taxon>Evosea</taxon>
        <taxon>Eumycetozoa</taxon>
        <taxon>Dictyostelia</taxon>
        <taxon>Dictyosteliales</taxon>
        <taxon>Dictyosteliaceae</taxon>
        <taxon>Polysphondylium</taxon>
    </lineage>
</organism>
<dbReference type="AlphaFoldDB" id="A0A8J4PT57"/>